<dbReference type="InterPro" id="IPR027385">
    <property type="entry name" value="Beta-barrel_OMP"/>
</dbReference>
<evidence type="ECO:0000256" key="5">
    <source>
        <dbReference type="ARBA" id="ARBA00038306"/>
    </source>
</evidence>
<feature type="chain" id="PRO_5030920974" evidence="6">
    <location>
        <begin position="24"/>
        <end position="223"/>
    </location>
</feature>
<organism evidence="8 9">
    <name type="scientific">Stappia sediminis</name>
    <dbReference type="NCBI Taxonomy" id="2692190"/>
    <lineage>
        <taxon>Bacteria</taxon>
        <taxon>Pseudomonadati</taxon>
        <taxon>Pseudomonadota</taxon>
        <taxon>Alphaproteobacteria</taxon>
        <taxon>Hyphomicrobiales</taxon>
        <taxon>Stappiaceae</taxon>
        <taxon>Stappia</taxon>
    </lineage>
</organism>
<protein>
    <submittedName>
        <fullName evidence="8">Outer membrane beta-barrel protein</fullName>
    </submittedName>
</protein>
<evidence type="ECO:0000313" key="8">
    <source>
        <dbReference type="EMBL" id="MXN63381.1"/>
    </source>
</evidence>
<comment type="similarity">
    <text evidence="5">Belongs to the Omp25/RopB family.</text>
</comment>
<dbReference type="RefSeq" id="WP_160773641.1">
    <property type="nucleotide sequence ID" value="NZ_WUMV01000001.1"/>
</dbReference>
<dbReference type="PANTHER" id="PTHR34001:SF3">
    <property type="entry name" value="BLL7405 PROTEIN"/>
    <property type="match status" value="1"/>
</dbReference>
<evidence type="ECO:0000256" key="1">
    <source>
        <dbReference type="ARBA" id="ARBA00004442"/>
    </source>
</evidence>
<evidence type="ECO:0000256" key="4">
    <source>
        <dbReference type="ARBA" id="ARBA00023237"/>
    </source>
</evidence>
<comment type="caution">
    <text evidence="8">The sequence shown here is derived from an EMBL/GenBank/DDBJ whole genome shotgun (WGS) entry which is preliminary data.</text>
</comment>
<dbReference type="SUPFAM" id="SSF56925">
    <property type="entry name" value="OMPA-like"/>
    <property type="match status" value="1"/>
</dbReference>
<name>A0A7X3LQT4_9HYPH</name>
<evidence type="ECO:0000256" key="3">
    <source>
        <dbReference type="ARBA" id="ARBA00023136"/>
    </source>
</evidence>
<dbReference type="GO" id="GO:0009279">
    <property type="term" value="C:cell outer membrane"/>
    <property type="evidence" value="ECO:0007669"/>
    <property type="project" value="UniProtKB-SubCell"/>
</dbReference>
<evidence type="ECO:0000313" key="9">
    <source>
        <dbReference type="Proteomes" id="UP000433101"/>
    </source>
</evidence>
<dbReference type="AlphaFoldDB" id="A0A7X3LQT4"/>
<evidence type="ECO:0000256" key="2">
    <source>
        <dbReference type="ARBA" id="ARBA00022729"/>
    </source>
</evidence>
<feature type="signal peptide" evidence="6">
    <location>
        <begin position="1"/>
        <end position="23"/>
    </location>
</feature>
<gene>
    <name evidence="8" type="ORF">GR183_00560</name>
</gene>
<dbReference type="InterPro" id="IPR011250">
    <property type="entry name" value="OMP/PagP_B-barrel"/>
</dbReference>
<keyword evidence="9" id="KW-1185">Reference proteome</keyword>
<proteinExistence type="inferred from homology"/>
<dbReference type="EMBL" id="WUMV01000001">
    <property type="protein sequence ID" value="MXN63381.1"/>
    <property type="molecule type" value="Genomic_DNA"/>
</dbReference>
<dbReference type="Pfam" id="PF13505">
    <property type="entry name" value="OMP_b-brl"/>
    <property type="match status" value="1"/>
</dbReference>
<dbReference type="Gene3D" id="2.40.160.20">
    <property type="match status" value="1"/>
</dbReference>
<reference evidence="8 9" key="1">
    <citation type="submission" date="2019-12" db="EMBL/GenBank/DDBJ databases">
        <authorList>
            <person name="Li M."/>
        </authorList>
    </citation>
    <scope>NUCLEOTIDE SEQUENCE [LARGE SCALE GENOMIC DNA]</scope>
    <source>
        <strain evidence="8 9">GBMRC 2046</strain>
    </source>
</reference>
<dbReference type="Proteomes" id="UP000433101">
    <property type="component" value="Unassembled WGS sequence"/>
</dbReference>
<evidence type="ECO:0000259" key="7">
    <source>
        <dbReference type="Pfam" id="PF13505"/>
    </source>
</evidence>
<dbReference type="PANTHER" id="PTHR34001">
    <property type="entry name" value="BLL7405 PROTEIN"/>
    <property type="match status" value="1"/>
</dbReference>
<feature type="domain" description="Outer membrane protein beta-barrel" evidence="7">
    <location>
        <begin position="45"/>
        <end position="223"/>
    </location>
</feature>
<accession>A0A7X3LQT4</accession>
<comment type="subcellular location">
    <subcellularLocation>
        <location evidence="1">Cell outer membrane</location>
    </subcellularLocation>
</comment>
<dbReference type="InterPro" id="IPR051692">
    <property type="entry name" value="OMP-like"/>
</dbReference>
<evidence type="ECO:0000256" key="6">
    <source>
        <dbReference type="SAM" id="SignalP"/>
    </source>
</evidence>
<sequence>MKRIFLTGAALVMGSVLAGPVLAADLPQPVEEPVYKEPIPEARFFWTGFYFGGQLGWAWSQFDNTAPVPFSVSTDANGVTGGVYTGYNYQFNENFVLGVEGDFSLSNLDESSTAAGIRLRTSSDWNGNVRARAGFVFDRFMIYGAGGMAIADLSTSYAGQSDDTTKVGWTAGGGIEGAITNNITARVEYLYQDFGDEDFSVGGTTVNTDYSNNIVRFGMAYKF</sequence>
<keyword evidence="4" id="KW-0998">Cell outer membrane</keyword>
<keyword evidence="2 6" id="KW-0732">Signal</keyword>
<keyword evidence="3" id="KW-0472">Membrane</keyword>